<name>A0ABR4EQG7_9PEZI</name>
<gene>
    <name evidence="1" type="ORF">FJTKL_08903</name>
</gene>
<sequence length="126" mass="14499">MTKLQTVLKYSRQSRQQSCTVRRTHRKALRNQRITLTYSYREYRTQKNRSFPHRVPHTYADSVGLLPTVSSLKSRASPFPCGTSHNQLLLSPGMASSQSATEHATARSALSRRSFRVRQSCRFAWP</sequence>
<comment type="caution">
    <text evidence="1">The sequence shown here is derived from an EMBL/GenBank/DDBJ whole genome shotgun (WGS) entry which is preliminary data.</text>
</comment>
<evidence type="ECO:0000313" key="1">
    <source>
        <dbReference type="EMBL" id="KAL2284531.1"/>
    </source>
</evidence>
<reference evidence="1 2" key="1">
    <citation type="submission" date="2024-03" db="EMBL/GenBank/DDBJ databases">
        <title>A high-quality draft genome sequence of Diaporthe vaccinii, a causative agent of upright dieback and viscid rot disease in cranberry plants.</title>
        <authorList>
            <person name="Sarrasin M."/>
            <person name="Lang B.F."/>
            <person name="Burger G."/>
        </authorList>
    </citation>
    <scope>NUCLEOTIDE SEQUENCE [LARGE SCALE GENOMIC DNA]</scope>
    <source>
        <strain evidence="1 2">IS7</strain>
    </source>
</reference>
<dbReference type="Proteomes" id="UP001600888">
    <property type="component" value="Unassembled WGS sequence"/>
</dbReference>
<keyword evidence="2" id="KW-1185">Reference proteome</keyword>
<dbReference type="EMBL" id="JBAWTH010000036">
    <property type="protein sequence ID" value="KAL2284531.1"/>
    <property type="molecule type" value="Genomic_DNA"/>
</dbReference>
<proteinExistence type="predicted"/>
<organism evidence="1 2">
    <name type="scientific">Diaporthe vaccinii</name>
    <dbReference type="NCBI Taxonomy" id="105482"/>
    <lineage>
        <taxon>Eukaryota</taxon>
        <taxon>Fungi</taxon>
        <taxon>Dikarya</taxon>
        <taxon>Ascomycota</taxon>
        <taxon>Pezizomycotina</taxon>
        <taxon>Sordariomycetes</taxon>
        <taxon>Sordariomycetidae</taxon>
        <taxon>Diaporthales</taxon>
        <taxon>Diaporthaceae</taxon>
        <taxon>Diaporthe</taxon>
        <taxon>Diaporthe eres species complex</taxon>
    </lineage>
</organism>
<evidence type="ECO:0000313" key="2">
    <source>
        <dbReference type="Proteomes" id="UP001600888"/>
    </source>
</evidence>
<accession>A0ABR4EQG7</accession>
<protein>
    <submittedName>
        <fullName evidence="1">Uncharacterized protein</fullName>
    </submittedName>
</protein>